<evidence type="ECO:0000313" key="2">
    <source>
        <dbReference type="EMBL" id="NYZ69720.1"/>
    </source>
</evidence>
<dbReference type="Pfam" id="PF12146">
    <property type="entry name" value="Hydrolase_4"/>
    <property type="match status" value="1"/>
</dbReference>
<dbReference type="InterPro" id="IPR029058">
    <property type="entry name" value="AB_hydrolase_fold"/>
</dbReference>
<evidence type="ECO:0000259" key="1">
    <source>
        <dbReference type="Pfam" id="PF12146"/>
    </source>
</evidence>
<organism evidence="2 3">
    <name type="scientific">Spartinivicinus marinus</name>
    <dbReference type="NCBI Taxonomy" id="2994442"/>
    <lineage>
        <taxon>Bacteria</taxon>
        <taxon>Pseudomonadati</taxon>
        <taxon>Pseudomonadota</taxon>
        <taxon>Gammaproteobacteria</taxon>
        <taxon>Oceanospirillales</taxon>
        <taxon>Zooshikellaceae</taxon>
        <taxon>Spartinivicinus</taxon>
    </lineage>
</organism>
<dbReference type="GO" id="GO:0016787">
    <property type="term" value="F:hydrolase activity"/>
    <property type="evidence" value="ECO:0007669"/>
    <property type="project" value="UniProtKB-KW"/>
</dbReference>
<dbReference type="Proteomes" id="UP000569732">
    <property type="component" value="Unassembled WGS sequence"/>
</dbReference>
<dbReference type="RefSeq" id="WP_180571697.1">
    <property type="nucleotide sequence ID" value="NZ_JACCKB010000129.1"/>
</dbReference>
<dbReference type="EMBL" id="JACCKB010000129">
    <property type="protein sequence ID" value="NYZ69720.1"/>
    <property type="molecule type" value="Genomic_DNA"/>
</dbReference>
<reference evidence="2 3" key="1">
    <citation type="submission" date="2020-07" db="EMBL/GenBank/DDBJ databases">
        <title>Endozoicomonas sp. nov., isolated from sediment.</title>
        <authorList>
            <person name="Gu T."/>
        </authorList>
    </citation>
    <scope>NUCLEOTIDE SEQUENCE [LARGE SCALE GENOMIC DNA]</scope>
    <source>
        <strain evidence="2 3">SM1973</strain>
    </source>
</reference>
<proteinExistence type="predicted"/>
<dbReference type="InterPro" id="IPR022742">
    <property type="entry name" value="Hydrolase_4"/>
</dbReference>
<dbReference type="SUPFAM" id="SSF53474">
    <property type="entry name" value="alpha/beta-Hydrolases"/>
    <property type="match status" value="1"/>
</dbReference>
<sequence>MKKLTYLILFIISSTLLLVACANRPVGIAFEPSSALPEYKQSSFSLYLNETKQWLAENRAYLTDNTRHELILNSPYELRPKQKTTKGVLLVHGLGDSPYSFIDISRTLQKQGFLVRTILLPGHGSKPADLMLPTLSDWQSIVSYHTKLMANEVDELWLGGYSTGGNLVTSEAYRNDKVTGLLLFSPAFQATSDAVKYAPIANWFIDWVDVDPETNITRYESLPTNGAALYYQTSEIVRDDLAKPFNKPVLMVLSETDSVVDSQTTAGYFTQSFTHPNSLLIWYGGNPPQDKRTISHTMKLPQYRISAGSHMGPLFSPNNPRYGQFGNTRICNNGQSEEKEALCYQGTKPWFSGWGYQAANNEANNNVYARLTWNPYYDELVSQMTKLIRSTAVDSPSNVASK</sequence>
<dbReference type="Gene3D" id="3.40.50.1820">
    <property type="entry name" value="alpha/beta hydrolase"/>
    <property type="match status" value="1"/>
</dbReference>
<dbReference type="PROSITE" id="PS51257">
    <property type="entry name" value="PROKAR_LIPOPROTEIN"/>
    <property type="match status" value="1"/>
</dbReference>
<evidence type="ECO:0000313" key="3">
    <source>
        <dbReference type="Proteomes" id="UP000569732"/>
    </source>
</evidence>
<dbReference type="AlphaFoldDB" id="A0A853I728"/>
<keyword evidence="3" id="KW-1185">Reference proteome</keyword>
<comment type="caution">
    <text evidence="2">The sequence shown here is derived from an EMBL/GenBank/DDBJ whole genome shotgun (WGS) entry which is preliminary data.</text>
</comment>
<gene>
    <name evidence="2" type="ORF">H0A36_27270</name>
</gene>
<name>A0A853I728_9GAMM</name>
<keyword evidence="2" id="KW-0378">Hydrolase</keyword>
<accession>A0A853I728</accession>
<feature type="domain" description="Serine aminopeptidase S33" evidence="1">
    <location>
        <begin position="85"/>
        <end position="206"/>
    </location>
</feature>
<protein>
    <submittedName>
        <fullName evidence="2">Alpha/beta fold hydrolase</fullName>
    </submittedName>
</protein>